<dbReference type="InterPro" id="IPR000587">
    <property type="entry name" value="Creatinase_N"/>
</dbReference>
<dbReference type="Proteomes" id="UP000295063">
    <property type="component" value="Unassembled WGS sequence"/>
</dbReference>
<dbReference type="Gene3D" id="3.40.350.10">
    <property type="entry name" value="Creatinase/prolidase N-terminal domain"/>
    <property type="match status" value="1"/>
</dbReference>
<dbReference type="InterPro" id="IPR001131">
    <property type="entry name" value="Peptidase_M24B_aminopep-P_CS"/>
</dbReference>
<dbReference type="PANTHER" id="PTHR46112">
    <property type="entry name" value="AMINOPEPTIDASE"/>
    <property type="match status" value="1"/>
</dbReference>
<keyword evidence="7" id="KW-1185">Reference proteome</keyword>
<dbReference type="RefSeq" id="WP_132082317.1">
    <property type="nucleotide sequence ID" value="NZ_SLUI01000011.1"/>
</dbReference>
<keyword evidence="2" id="KW-0378">Hydrolase</keyword>
<dbReference type="InterPro" id="IPR029149">
    <property type="entry name" value="Creatin/AminoP/Spt16_N"/>
</dbReference>
<comment type="similarity">
    <text evidence="3">Belongs to the peptidase M24B family.</text>
</comment>
<evidence type="ECO:0000259" key="4">
    <source>
        <dbReference type="Pfam" id="PF00557"/>
    </source>
</evidence>
<dbReference type="GO" id="GO:0016787">
    <property type="term" value="F:hydrolase activity"/>
    <property type="evidence" value="ECO:0007669"/>
    <property type="project" value="UniProtKB-KW"/>
</dbReference>
<dbReference type="EMBL" id="SLUI01000011">
    <property type="protein sequence ID" value="TCL35561.1"/>
    <property type="molecule type" value="Genomic_DNA"/>
</dbReference>
<dbReference type="Pfam" id="PF01321">
    <property type="entry name" value="Creatinase_N"/>
    <property type="match status" value="1"/>
</dbReference>
<evidence type="ECO:0000256" key="3">
    <source>
        <dbReference type="RuleBase" id="RU000590"/>
    </source>
</evidence>
<dbReference type="InterPro" id="IPR000994">
    <property type="entry name" value="Pept_M24"/>
</dbReference>
<evidence type="ECO:0000259" key="5">
    <source>
        <dbReference type="Pfam" id="PF01321"/>
    </source>
</evidence>
<dbReference type="SUPFAM" id="SSF55920">
    <property type="entry name" value="Creatinase/aminopeptidase"/>
    <property type="match status" value="1"/>
</dbReference>
<dbReference type="CDD" id="cd01092">
    <property type="entry name" value="APP-like"/>
    <property type="match status" value="1"/>
</dbReference>
<protein>
    <submittedName>
        <fullName evidence="6">Xaa-Pro dipeptidase</fullName>
    </submittedName>
</protein>
<dbReference type="InterPro" id="IPR050659">
    <property type="entry name" value="Peptidase_M24B"/>
</dbReference>
<accession>A0A4R1PUA4</accession>
<proteinExistence type="inferred from homology"/>
<dbReference type="SUPFAM" id="SSF53092">
    <property type="entry name" value="Creatinase/prolidase N-terminal domain"/>
    <property type="match status" value="1"/>
</dbReference>
<dbReference type="GO" id="GO:0046872">
    <property type="term" value="F:metal ion binding"/>
    <property type="evidence" value="ECO:0007669"/>
    <property type="project" value="UniProtKB-KW"/>
</dbReference>
<feature type="domain" description="Creatinase N-terminal" evidence="5">
    <location>
        <begin position="5"/>
        <end position="132"/>
    </location>
</feature>
<dbReference type="PANTHER" id="PTHR46112:SF3">
    <property type="entry name" value="AMINOPEPTIDASE YPDF"/>
    <property type="match status" value="1"/>
</dbReference>
<name>A0A4R1PUA4_9FIRM</name>
<evidence type="ECO:0000313" key="6">
    <source>
        <dbReference type="EMBL" id="TCL35561.1"/>
    </source>
</evidence>
<keyword evidence="1 3" id="KW-0479">Metal-binding</keyword>
<sequence length="359" mass="40134">MNLQRMKQAVKRMADAGIPQMLVCDPASIFYLTGEWFSPGERLLVLLLSCEQGPQLFINTLFPVRDDLGVEVIRYADTDDPVRLIAERLNPDKATGIDKKWPSRFLLRLMEVMGGAGRYSNSSFILDSMRMVKDEQEITLMREAAVSNDQAMAALVKLLPAMHTEKQLGQLLLSIYEELGTSGFSFAPNISYGANGANPHHKIDNSQVKSGDSIVIDIGCRKRDYCSDMTRTFFFRSVTPRAKMVYETVLSANQRAISMVRPNVRFSDIDAAARDYITGKGFGAYFTHRTGHCIGLDVHDWGDVSAANSEYVRPGMIFSIEPGIYLPGELGVRIEDLVLVTEDGCELLTHYKKELTIIE</sequence>
<gene>
    <name evidence="6" type="ORF">EV210_11124</name>
</gene>
<evidence type="ECO:0000313" key="7">
    <source>
        <dbReference type="Proteomes" id="UP000295063"/>
    </source>
</evidence>
<organism evidence="6 7">
    <name type="scientific">Anaerospora hongkongensis</name>
    <dbReference type="NCBI Taxonomy" id="244830"/>
    <lineage>
        <taxon>Bacteria</taxon>
        <taxon>Bacillati</taxon>
        <taxon>Bacillota</taxon>
        <taxon>Negativicutes</taxon>
        <taxon>Selenomonadales</taxon>
        <taxon>Sporomusaceae</taxon>
        <taxon>Anaerospora</taxon>
    </lineage>
</organism>
<dbReference type="AlphaFoldDB" id="A0A4R1PUA4"/>
<reference evidence="6 7" key="1">
    <citation type="submission" date="2019-03" db="EMBL/GenBank/DDBJ databases">
        <title>Genomic Encyclopedia of Type Strains, Phase IV (KMG-IV): sequencing the most valuable type-strain genomes for metagenomic binning, comparative biology and taxonomic classification.</title>
        <authorList>
            <person name="Goeker M."/>
        </authorList>
    </citation>
    <scope>NUCLEOTIDE SEQUENCE [LARGE SCALE GENOMIC DNA]</scope>
    <source>
        <strain evidence="6 7">DSM 15969</strain>
    </source>
</reference>
<dbReference type="Pfam" id="PF00557">
    <property type="entry name" value="Peptidase_M24"/>
    <property type="match status" value="1"/>
</dbReference>
<evidence type="ECO:0000256" key="2">
    <source>
        <dbReference type="ARBA" id="ARBA00022801"/>
    </source>
</evidence>
<feature type="domain" description="Peptidase M24" evidence="4">
    <location>
        <begin position="140"/>
        <end position="342"/>
    </location>
</feature>
<dbReference type="Gene3D" id="3.90.230.10">
    <property type="entry name" value="Creatinase/methionine aminopeptidase superfamily"/>
    <property type="match status" value="1"/>
</dbReference>
<dbReference type="OrthoDB" id="9806388at2"/>
<dbReference type="InterPro" id="IPR036005">
    <property type="entry name" value="Creatinase/aminopeptidase-like"/>
</dbReference>
<comment type="caution">
    <text evidence="6">The sequence shown here is derived from an EMBL/GenBank/DDBJ whole genome shotgun (WGS) entry which is preliminary data.</text>
</comment>
<evidence type="ECO:0000256" key="1">
    <source>
        <dbReference type="ARBA" id="ARBA00022723"/>
    </source>
</evidence>
<dbReference type="PROSITE" id="PS00491">
    <property type="entry name" value="PROLINE_PEPTIDASE"/>
    <property type="match status" value="1"/>
</dbReference>